<dbReference type="Proteomes" id="UP001610446">
    <property type="component" value="Unassembled WGS sequence"/>
</dbReference>
<comment type="caution">
    <text evidence="9">The sequence shown here is derived from an EMBL/GenBank/DDBJ whole genome shotgun (WGS) entry which is preliminary data.</text>
</comment>
<evidence type="ECO:0000256" key="1">
    <source>
        <dbReference type="ARBA" id="ARBA00004141"/>
    </source>
</evidence>
<sequence>MGSTDSKAQPAHFDPPEPPNGEHIEDSVKPSEAAADAAAQGQAISGYEGLSLWETVKTFKVATMVCFAAAFSAATDGYQIGINGSIIANLGFIDQFGTEIDAEGSPYLSSRILAGWSSIMSVGQIIGMVSIPFVSSRFGRKWAMYTYWAILMCSVVAETLARTWPVWLIAKLLAGIGVGCLQSTLPVYISECAPTRIRGGLLMCYSLWWSLGSFFAYLALQAVNRDTPMTWLTPVYTQWAQIGIMLFIYVFLPESPVWCATRGDSDRAKAELRKLYRDVEGYNIEQQYQLVVLTVEHENQLAAEQKRERWYAIFLETNGLRTAISLWPNLTQQFIGLTLFSTFGTYFFQQAGLEDAFTIKCITSGINITVLVCVVLFSDLVGRRKISCCATSTTWTCCVVIGILGLVPETTVTKNLFVLFVCIWNVGMIANGAAGWGYIAETSALRLRPYTAGFGAACTCVAGVVMNTLTPYMVNSNQWNWGFKTGWFYAGVGLPFLIGTWLLLPETKGRSAAELDELFERKIKPWNFAKTETATQRLIRTHAEL</sequence>
<proteinExistence type="inferred from homology"/>
<dbReference type="PROSITE" id="PS00216">
    <property type="entry name" value="SUGAR_TRANSPORT_1"/>
    <property type="match status" value="1"/>
</dbReference>
<gene>
    <name evidence="9" type="ORF">BJY01DRAFT_257584</name>
</gene>
<dbReference type="PROSITE" id="PS50850">
    <property type="entry name" value="MFS"/>
    <property type="match status" value="1"/>
</dbReference>
<dbReference type="InterPro" id="IPR036259">
    <property type="entry name" value="MFS_trans_sf"/>
</dbReference>
<feature type="region of interest" description="Disordered" evidence="6">
    <location>
        <begin position="1"/>
        <end position="29"/>
    </location>
</feature>
<dbReference type="PROSITE" id="PS00217">
    <property type="entry name" value="SUGAR_TRANSPORT_2"/>
    <property type="match status" value="1"/>
</dbReference>
<dbReference type="InterPro" id="IPR020846">
    <property type="entry name" value="MFS_dom"/>
</dbReference>
<feature type="transmembrane region" description="Helical" evidence="7">
    <location>
        <begin position="201"/>
        <end position="223"/>
    </location>
</feature>
<feature type="transmembrane region" description="Helical" evidence="7">
    <location>
        <begin position="486"/>
        <end position="504"/>
    </location>
</feature>
<feature type="transmembrane region" description="Helical" evidence="7">
    <location>
        <begin position="416"/>
        <end position="439"/>
    </location>
</feature>
<dbReference type="InterPro" id="IPR005828">
    <property type="entry name" value="MFS_sugar_transport-like"/>
</dbReference>
<dbReference type="EMBL" id="JBFXLU010000128">
    <property type="protein sequence ID" value="KAL2839836.1"/>
    <property type="molecule type" value="Genomic_DNA"/>
</dbReference>
<protein>
    <submittedName>
        <fullName evidence="9">General substrate transporter</fullName>
    </submittedName>
</protein>
<feature type="transmembrane region" description="Helical" evidence="7">
    <location>
        <begin position="451"/>
        <end position="474"/>
    </location>
</feature>
<evidence type="ECO:0000256" key="6">
    <source>
        <dbReference type="SAM" id="MobiDB-lite"/>
    </source>
</evidence>
<dbReference type="InterPro" id="IPR005829">
    <property type="entry name" value="Sugar_transporter_CS"/>
</dbReference>
<dbReference type="PANTHER" id="PTHR48022">
    <property type="entry name" value="PLASTIDIC GLUCOSE TRANSPORTER 4"/>
    <property type="match status" value="1"/>
</dbReference>
<feature type="transmembrane region" description="Helical" evidence="7">
    <location>
        <begin position="334"/>
        <end position="351"/>
    </location>
</feature>
<keyword evidence="3 7" id="KW-0812">Transmembrane</keyword>
<dbReference type="InterPro" id="IPR050360">
    <property type="entry name" value="MFS_Sugar_Transporters"/>
</dbReference>
<feature type="transmembrane region" description="Helical" evidence="7">
    <location>
        <begin position="386"/>
        <end position="404"/>
    </location>
</feature>
<feature type="transmembrane region" description="Helical" evidence="7">
    <location>
        <begin position="167"/>
        <end position="189"/>
    </location>
</feature>
<evidence type="ECO:0000259" key="8">
    <source>
        <dbReference type="PROSITE" id="PS50850"/>
    </source>
</evidence>
<dbReference type="Gene3D" id="1.20.1250.20">
    <property type="entry name" value="MFS general substrate transporter like domains"/>
    <property type="match status" value="1"/>
</dbReference>
<feature type="transmembrane region" description="Helical" evidence="7">
    <location>
        <begin position="235"/>
        <end position="252"/>
    </location>
</feature>
<feature type="transmembrane region" description="Helical" evidence="7">
    <location>
        <begin position="113"/>
        <end position="135"/>
    </location>
</feature>
<dbReference type="SUPFAM" id="SSF103473">
    <property type="entry name" value="MFS general substrate transporter"/>
    <property type="match status" value="1"/>
</dbReference>
<evidence type="ECO:0000256" key="2">
    <source>
        <dbReference type="ARBA" id="ARBA00010992"/>
    </source>
</evidence>
<keyword evidence="5 7" id="KW-0472">Membrane</keyword>
<organism evidence="9 10">
    <name type="scientific">Aspergillus pseudoustus</name>
    <dbReference type="NCBI Taxonomy" id="1810923"/>
    <lineage>
        <taxon>Eukaryota</taxon>
        <taxon>Fungi</taxon>
        <taxon>Dikarya</taxon>
        <taxon>Ascomycota</taxon>
        <taxon>Pezizomycotina</taxon>
        <taxon>Eurotiomycetes</taxon>
        <taxon>Eurotiomycetidae</taxon>
        <taxon>Eurotiales</taxon>
        <taxon>Aspergillaceae</taxon>
        <taxon>Aspergillus</taxon>
        <taxon>Aspergillus subgen. Nidulantes</taxon>
    </lineage>
</organism>
<comment type="similarity">
    <text evidence="2">Belongs to the major facilitator superfamily. Sugar transporter (TC 2.A.1.1) family.</text>
</comment>
<evidence type="ECO:0000256" key="3">
    <source>
        <dbReference type="ARBA" id="ARBA00022692"/>
    </source>
</evidence>
<reference evidence="9 10" key="1">
    <citation type="submission" date="2024-07" db="EMBL/GenBank/DDBJ databases">
        <title>Section-level genome sequencing and comparative genomics of Aspergillus sections Usti and Cavernicolus.</title>
        <authorList>
            <consortium name="Lawrence Berkeley National Laboratory"/>
            <person name="Nybo J.L."/>
            <person name="Vesth T.C."/>
            <person name="Theobald S."/>
            <person name="Frisvad J.C."/>
            <person name="Larsen T.O."/>
            <person name="Kjaerboelling I."/>
            <person name="Rothschild-Mancinelli K."/>
            <person name="Lyhne E.K."/>
            <person name="Kogle M.E."/>
            <person name="Barry K."/>
            <person name="Clum A."/>
            <person name="Na H."/>
            <person name="Ledsgaard L."/>
            <person name="Lin J."/>
            <person name="Lipzen A."/>
            <person name="Kuo A."/>
            <person name="Riley R."/>
            <person name="Mondo S."/>
            <person name="Labutti K."/>
            <person name="Haridas S."/>
            <person name="Pangalinan J."/>
            <person name="Salamov A.A."/>
            <person name="Simmons B.A."/>
            <person name="Magnuson J.K."/>
            <person name="Chen J."/>
            <person name="Drula E."/>
            <person name="Henrissat B."/>
            <person name="Wiebenga A."/>
            <person name="Lubbers R.J."/>
            <person name="Gomes A.C."/>
            <person name="Makela M.R."/>
            <person name="Stajich J."/>
            <person name="Grigoriev I.V."/>
            <person name="Mortensen U.H."/>
            <person name="De Vries R.P."/>
            <person name="Baker S.E."/>
            <person name="Andersen M.R."/>
        </authorList>
    </citation>
    <scope>NUCLEOTIDE SEQUENCE [LARGE SCALE GENOMIC DNA]</scope>
    <source>
        <strain evidence="9 10">CBS 123904</strain>
    </source>
</reference>
<comment type="subcellular location">
    <subcellularLocation>
        <location evidence="1">Membrane</location>
        <topology evidence="1">Multi-pass membrane protein</topology>
    </subcellularLocation>
</comment>
<dbReference type="Pfam" id="PF00083">
    <property type="entry name" value="Sugar_tr"/>
    <property type="match status" value="1"/>
</dbReference>
<evidence type="ECO:0000256" key="7">
    <source>
        <dbReference type="SAM" id="Phobius"/>
    </source>
</evidence>
<evidence type="ECO:0000313" key="9">
    <source>
        <dbReference type="EMBL" id="KAL2839836.1"/>
    </source>
</evidence>
<name>A0ABR4JIG5_9EURO</name>
<evidence type="ECO:0000256" key="5">
    <source>
        <dbReference type="ARBA" id="ARBA00023136"/>
    </source>
</evidence>
<feature type="domain" description="Major facilitator superfamily (MFS) profile" evidence="8">
    <location>
        <begin position="65"/>
        <end position="508"/>
    </location>
</feature>
<evidence type="ECO:0000256" key="4">
    <source>
        <dbReference type="ARBA" id="ARBA00022989"/>
    </source>
</evidence>
<keyword evidence="10" id="KW-1185">Reference proteome</keyword>
<feature type="compositionally biased region" description="Basic and acidic residues" evidence="6">
    <location>
        <begin position="20"/>
        <end position="29"/>
    </location>
</feature>
<feature type="transmembrane region" description="Helical" evidence="7">
    <location>
        <begin position="357"/>
        <end position="377"/>
    </location>
</feature>
<accession>A0ABR4JIG5</accession>
<keyword evidence="4 7" id="KW-1133">Transmembrane helix</keyword>
<evidence type="ECO:0000313" key="10">
    <source>
        <dbReference type="Proteomes" id="UP001610446"/>
    </source>
</evidence>
<feature type="transmembrane region" description="Helical" evidence="7">
    <location>
        <begin position="142"/>
        <end position="161"/>
    </location>
</feature>
<dbReference type="PANTHER" id="PTHR48022:SF53">
    <property type="entry name" value="ALPHA-GLUCOSIDE TRANSPORTER, PUTATIVE (AFU_ORTHOLOGUE AFUA_3G01700)-RELATED"/>
    <property type="match status" value="1"/>
</dbReference>